<reference evidence="1 2" key="1">
    <citation type="submission" date="2015-01" db="EMBL/GenBank/DDBJ databases">
        <title>Evolution of Trichinella species and genotypes.</title>
        <authorList>
            <person name="Korhonen P.K."/>
            <person name="Edoardo P."/>
            <person name="Giuseppe L.R."/>
            <person name="Gasser R.B."/>
        </authorList>
    </citation>
    <scope>NUCLEOTIDE SEQUENCE [LARGE SCALE GENOMIC DNA]</scope>
    <source>
        <strain evidence="1">ISS37</strain>
    </source>
</reference>
<dbReference type="Proteomes" id="UP000054630">
    <property type="component" value="Unassembled WGS sequence"/>
</dbReference>
<dbReference type="EMBL" id="JYDL01000203">
    <property type="protein sequence ID" value="KRX13420.1"/>
    <property type="molecule type" value="Genomic_DNA"/>
</dbReference>
<accession>A0A0V0RG10</accession>
<sequence>MRQWCSLQKRRFWNSSLLGLEENQLPQLLWLGFRSLSCREPFACIGSSHDVPLDGLTVSMTAGKIALPFSAFHRLPVTSRRNLQTPPNIRSPILAISRITFLMDVGMNKAEDEKISVILRVGLGIIFAIQVSSMFPDGNDVIYSYASLDLPHYEDDSLHCFTCIDENSDWFNLFSDLNERERAILYEGFSHEERFQSIRGTLTRKDNSLHTILHFYASICLQGRFTVFNGRLSKKDFNSCERTTVRVAQNELSNQVNG</sequence>
<comment type="caution">
    <text evidence="1">The sequence shown here is derived from an EMBL/GenBank/DDBJ whole genome shotgun (WGS) entry which is preliminary data.</text>
</comment>
<organism evidence="1 2">
    <name type="scientific">Trichinella nelsoni</name>
    <dbReference type="NCBI Taxonomy" id="6336"/>
    <lineage>
        <taxon>Eukaryota</taxon>
        <taxon>Metazoa</taxon>
        <taxon>Ecdysozoa</taxon>
        <taxon>Nematoda</taxon>
        <taxon>Enoplea</taxon>
        <taxon>Dorylaimia</taxon>
        <taxon>Trichinellida</taxon>
        <taxon>Trichinellidae</taxon>
        <taxon>Trichinella</taxon>
    </lineage>
</organism>
<protein>
    <submittedName>
        <fullName evidence="1">Uncharacterized protein</fullName>
    </submittedName>
</protein>
<keyword evidence="2" id="KW-1185">Reference proteome</keyword>
<name>A0A0V0RG10_9BILA</name>
<proteinExistence type="predicted"/>
<dbReference type="AlphaFoldDB" id="A0A0V0RG10"/>
<evidence type="ECO:0000313" key="1">
    <source>
        <dbReference type="EMBL" id="KRX13420.1"/>
    </source>
</evidence>
<dbReference type="OrthoDB" id="10300975at2759"/>
<gene>
    <name evidence="1" type="ORF">T07_5178</name>
</gene>
<evidence type="ECO:0000313" key="2">
    <source>
        <dbReference type="Proteomes" id="UP000054630"/>
    </source>
</evidence>